<evidence type="ECO:0000313" key="2">
    <source>
        <dbReference type="Proteomes" id="UP000665181"/>
    </source>
</evidence>
<accession>A0A8I1WGG9</accession>
<sequence>MTLSSNRGYYTSKNKIRGKKLPPLKDNYSVKDNRVEYQLFSSEYFSGADVKIYFGDIWIDELTSFTYQLGEEVLPIYGYNSYTFDTVARGKRVIQGSFAINFTSVGYLQQVLNNANAIFFAIEEGEKKGLVQPSYYENLKLDEILAKLGKHSFEQIADEYEKAIWGTANDDNKNLSYADRPYFRQNELGFDIRIQYGAVSESHTYDQINYYKRTNSEEPDLSVDVLNGVQLTSVTKQNIATESAGAPIQEIYGFIARDINGVSFAHMKKALSGGTSESSAEDIETIYRKMQYGVIK</sequence>
<name>A0A8I1WGG9_BACIU</name>
<evidence type="ECO:0000313" key="1">
    <source>
        <dbReference type="EMBL" id="MBO3794272.1"/>
    </source>
</evidence>
<dbReference type="AlphaFoldDB" id="A0A8I1WGG9"/>
<comment type="caution">
    <text evidence="1">The sequence shown here is derived from an EMBL/GenBank/DDBJ whole genome shotgun (WGS) entry which is preliminary data.</text>
</comment>
<organism evidence="1 2">
    <name type="scientific">Bacillus subtilis</name>
    <dbReference type="NCBI Taxonomy" id="1423"/>
    <lineage>
        <taxon>Bacteria</taxon>
        <taxon>Bacillati</taxon>
        <taxon>Bacillota</taxon>
        <taxon>Bacilli</taxon>
        <taxon>Bacillales</taxon>
        <taxon>Bacillaceae</taxon>
        <taxon>Bacillus</taxon>
    </lineage>
</organism>
<reference evidence="1" key="1">
    <citation type="submission" date="2021-03" db="EMBL/GenBank/DDBJ databases">
        <title>Isolation of Bacillus subtilis from fermented food sample.</title>
        <authorList>
            <person name="Lakshmanan V."/>
            <person name="Athira K."/>
            <person name="Rajagopal K."/>
        </authorList>
    </citation>
    <scope>NUCLEOTIDE SEQUENCE</scope>
    <source>
        <strain evidence="1">S1</strain>
    </source>
</reference>
<dbReference type="Proteomes" id="UP000665181">
    <property type="component" value="Unassembled WGS sequence"/>
</dbReference>
<dbReference type="RefSeq" id="WP_208556254.1">
    <property type="nucleotide sequence ID" value="NZ_JAGFPW010000005.1"/>
</dbReference>
<proteinExistence type="predicted"/>
<gene>
    <name evidence="1" type="ORF">J5227_08110</name>
</gene>
<protein>
    <submittedName>
        <fullName evidence="1">Uncharacterized protein</fullName>
    </submittedName>
</protein>
<dbReference type="EMBL" id="JAGFPW010000005">
    <property type="protein sequence ID" value="MBO3794272.1"/>
    <property type="molecule type" value="Genomic_DNA"/>
</dbReference>